<organism evidence="1 2">
    <name type="scientific">Dentiscutata heterogama</name>
    <dbReference type="NCBI Taxonomy" id="1316150"/>
    <lineage>
        <taxon>Eukaryota</taxon>
        <taxon>Fungi</taxon>
        <taxon>Fungi incertae sedis</taxon>
        <taxon>Mucoromycota</taxon>
        <taxon>Glomeromycotina</taxon>
        <taxon>Glomeromycetes</taxon>
        <taxon>Diversisporales</taxon>
        <taxon>Gigasporaceae</taxon>
        <taxon>Dentiscutata</taxon>
    </lineage>
</organism>
<comment type="caution">
    <text evidence="1">The sequence shown here is derived from an EMBL/GenBank/DDBJ whole genome shotgun (WGS) entry which is preliminary data.</text>
</comment>
<reference evidence="1" key="1">
    <citation type="submission" date="2021-06" db="EMBL/GenBank/DDBJ databases">
        <authorList>
            <person name="Kallberg Y."/>
            <person name="Tangrot J."/>
            <person name="Rosling A."/>
        </authorList>
    </citation>
    <scope>NUCLEOTIDE SEQUENCE</scope>
    <source>
        <strain evidence="1">IL203A</strain>
    </source>
</reference>
<keyword evidence="2" id="KW-1185">Reference proteome</keyword>
<feature type="non-terminal residue" evidence="1">
    <location>
        <position position="75"/>
    </location>
</feature>
<protein>
    <submittedName>
        <fullName evidence="1">3783_t:CDS:1</fullName>
    </submittedName>
</protein>
<proteinExistence type="predicted"/>
<name>A0ACA9LEI5_9GLOM</name>
<dbReference type="Proteomes" id="UP000789702">
    <property type="component" value="Unassembled WGS sequence"/>
</dbReference>
<accession>A0ACA9LEI5</accession>
<dbReference type="EMBL" id="CAJVPU010003895">
    <property type="protein sequence ID" value="CAG8524808.1"/>
    <property type="molecule type" value="Genomic_DNA"/>
</dbReference>
<evidence type="ECO:0000313" key="1">
    <source>
        <dbReference type="EMBL" id="CAG8524808.1"/>
    </source>
</evidence>
<sequence length="75" mass="8200">MRRQESSSYVPTPGWTDSRNIPHHIPTTGSLPNTHLRLSHIPPPGSVTNIHLSPTPLTNTHNIDLSHIPIPGSNT</sequence>
<gene>
    <name evidence="1" type="ORF">DHETER_LOCUS4095</name>
</gene>
<evidence type="ECO:0000313" key="2">
    <source>
        <dbReference type="Proteomes" id="UP000789702"/>
    </source>
</evidence>